<keyword evidence="2" id="KW-0819">tRNA processing</keyword>
<comment type="catalytic activity">
    <reaction evidence="4">
        <text>a uridine in tRNA = a pseudouridine in tRNA</text>
        <dbReference type="Rhea" id="RHEA:54572"/>
        <dbReference type="Rhea" id="RHEA-COMP:13339"/>
        <dbReference type="Rhea" id="RHEA-COMP:13934"/>
        <dbReference type="ChEBI" id="CHEBI:65314"/>
        <dbReference type="ChEBI" id="CHEBI:65315"/>
    </reaction>
</comment>
<dbReference type="PIRSF" id="PIRSF037016">
    <property type="entry name" value="Pseudouridin_synth_euk_prd"/>
    <property type="match status" value="1"/>
</dbReference>
<evidence type="ECO:0000259" key="6">
    <source>
        <dbReference type="PROSITE" id="PS50984"/>
    </source>
</evidence>
<dbReference type="PANTHER" id="PTHR13326">
    <property type="entry name" value="TRNA PSEUDOURIDINE SYNTHASE D"/>
    <property type="match status" value="1"/>
</dbReference>
<dbReference type="InterPro" id="IPR042214">
    <property type="entry name" value="TruD_catalytic"/>
</dbReference>
<keyword evidence="8" id="KW-1185">Reference proteome</keyword>
<dbReference type="GO" id="GO:0009982">
    <property type="term" value="F:pseudouridine synthase activity"/>
    <property type="evidence" value="ECO:0007669"/>
    <property type="project" value="InterPro"/>
</dbReference>
<gene>
    <name evidence="7" type="ORF">DPMN_120818</name>
</gene>
<dbReference type="FunFam" id="3.30.2350.20:FF:000003">
    <property type="entry name" value="Pseudouridylate synthase 7 homolog"/>
    <property type="match status" value="1"/>
</dbReference>
<dbReference type="PANTHER" id="PTHR13326:SF31">
    <property type="entry name" value="PSEUDOURIDYLATE SYNTHASE 7 HOMOLOG"/>
    <property type="match status" value="1"/>
</dbReference>
<dbReference type="GO" id="GO:0001522">
    <property type="term" value="P:pseudouridine synthesis"/>
    <property type="evidence" value="ECO:0007669"/>
    <property type="project" value="InterPro"/>
</dbReference>
<protein>
    <recommendedName>
        <fullName evidence="6">TRUD domain-containing protein</fullName>
    </recommendedName>
</protein>
<dbReference type="SUPFAM" id="SSF55120">
    <property type="entry name" value="Pseudouridine synthase"/>
    <property type="match status" value="1"/>
</dbReference>
<dbReference type="GO" id="GO:0005634">
    <property type="term" value="C:nucleus"/>
    <property type="evidence" value="ECO:0007669"/>
    <property type="project" value="TreeGrafter"/>
</dbReference>
<reference evidence="7" key="1">
    <citation type="journal article" date="2019" name="bioRxiv">
        <title>The Genome of the Zebra Mussel, Dreissena polymorpha: A Resource for Invasive Species Research.</title>
        <authorList>
            <person name="McCartney M.A."/>
            <person name="Auch B."/>
            <person name="Kono T."/>
            <person name="Mallez S."/>
            <person name="Zhang Y."/>
            <person name="Obille A."/>
            <person name="Becker A."/>
            <person name="Abrahante J.E."/>
            <person name="Garbe J."/>
            <person name="Badalamenti J.P."/>
            <person name="Herman A."/>
            <person name="Mangelson H."/>
            <person name="Liachko I."/>
            <person name="Sullivan S."/>
            <person name="Sone E.D."/>
            <person name="Koren S."/>
            <person name="Silverstein K.A.T."/>
            <person name="Beckman K.B."/>
            <person name="Gohl D.M."/>
        </authorList>
    </citation>
    <scope>NUCLEOTIDE SEQUENCE</scope>
    <source>
        <strain evidence="7">Duluth1</strain>
        <tissue evidence="7">Whole animal</tissue>
    </source>
</reference>
<evidence type="ECO:0000313" key="8">
    <source>
        <dbReference type="Proteomes" id="UP000828390"/>
    </source>
</evidence>
<evidence type="ECO:0000313" key="7">
    <source>
        <dbReference type="EMBL" id="KAH3819087.1"/>
    </source>
</evidence>
<dbReference type="OrthoDB" id="447290at2759"/>
<dbReference type="EMBL" id="JAIWYP010000005">
    <property type="protein sequence ID" value="KAH3819087.1"/>
    <property type="molecule type" value="Genomic_DNA"/>
</dbReference>
<dbReference type="InterPro" id="IPR001656">
    <property type="entry name" value="PsdUridine_synth_TruD"/>
</dbReference>
<dbReference type="Proteomes" id="UP000828390">
    <property type="component" value="Unassembled WGS sequence"/>
</dbReference>
<feature type="compositionally biased region" description="Low complexity" evidence="5">
    <location>
        <begin position="32"/>
        <end position="43"/>
    </location>
</feature>
<feature type="region of interest" description="Disordered" evidence="5">
    <location>
        <begin position="1"/>
        <end position="74"/>
    </location>
</feature>
<dbReference type="NCBIfam" id="TIGR00094">
    <property type="entry name" value="tRNA_TruD_broad"/>
    <property type="match status" value="1"/>
</dbReference>
<dbReference type="Gene3D" id="3.30.2350.20">
    <property type="entry name" value="TruD, catalytic domain"/>
    <property type="match status" value="2"/>
</dbReference>
<dbReference type="CDD" id="cd02576">
    <property type="entry name" value="PseudoU_synth_ScPUS7"/>
    <property type="match status" value="1"/>
</dbReference>
<dbReference type="AlphaFoldDB" id="A0A9D4GLH7"/>
<evidence type="ECO:0000256" key="4">
    <source>
        <dbReference type="ARBA" id="ARBA00036943"/>
    </source>
</evidence>
<dbReference type="InterPro" id="IPR020103">
    <property type="entry name" value="PsdUridine_synth_cat_dom_sf"/>
</dbReference>
<keyword evidence="3" id="KW-0413">Isomerase</keyword>
<evidence type="ECO:0000256" key="3">
    <source>
        <dbReference type="ARBA" id="ARBA00023235"/>
    </source>
</evidence>
<dbReference type="InterPro" id="IPR011760">
    <property type="entry name" value="PsdUridine_synth_TruD_insert"/>
</dbReference>
<proteinExistence type="inferred from homology"/>
<comment type="similarity">
    <text evidence="1">Belongs to the pseudouridine synthase TruD family.</text>
</comment>
<dbReference type="GO" id="GO:0003723">
    <property type="term" value="F:RNA binding"/>
    <property type="evidence" value="ECO:0007669"/>
    <property type="project" value="InterPro"/>
</dbReference>
<feature type="compositionally biased region" description="Basic and acidic residues" evidence="5">
    <location>
        <begin position="14"/>
        <end position="23"/>
    </location>
</feature>
<evidence type="ECO:0000256" key="1">
    <source>
        <dbReference type="ARBA" id="ARBA00007953"/>
    </source>
</evidence>
<name>A0A9D4GLH7_DREPO</name>
<dbReference type="Pfam" id="PF01142">
    <property type="entry name" value="TruD"/>
    <property type="match status" value="1"/>
</dbReference>
<accession>A0A9D4GLH7</accession>
<dbReference type="GO" id="GO:0008033">
    <property type="term" value="P:tRNA processing"/>
    <property type="evidence" value="ECO:0007669"/>
    <property type="project" value="UniProtKB-KW"/>
</dbReference>
<feature type="compositionally biased region" description="Acidic residues" evidence="5">
    <location>
        <begin position="1"/>
        <end position="12"/>
    </location>
</feature>
<sequence>MPGTEEDTENECPTDAKRQKLDSDGSVTDQTGGVNNDSDVGGVKNQTKTEEFGSGGSEDSTERISKETDDMITKETDVGITADRISKETDDMITKETDVGITADRISKETDDRISKETDVGITAERISKETDVGITEYISSLPGFNGVLKQRYSDFLVNEISLDGSVVHLTSTDLPCPLPEEPKVELVDLETVSPEDAAKLAELLKSKNQKESVLIEAPDDKNARTKVHSEIARAFPGLETVTVTKGDRRLIEVKIMSNRGNLLRQWPKGRGDYCKFVLYKENKDTMDTIGLIAKNLGLKSSLFQYVGTKDRRGKTCQQVTVFRVAPEKLKGLNKVLRNIVVGNFSYVDRPLRLSASRGNRFTVVLRAVTGSLAQIDAGMQSLTEAGFINYFGMQRFGTQAIPSHHIGRALLQEDWKTAVELILKPRVGDDAQLAAARGYWWSTRDSGASIEKFPRFSYIERSILAGLAAREQDYYGAFSKVSRNNRLMYVHAYQSYVWNLVTSQRVRQYGLKPMVGDLIIPLDTAAGNEQPEDNTEGLTDEVAPIKARPVVLDEASIGKYTIYDVVLPLPGFDSVYPDNNLQGLYKEVMEKDGLDYTNMRRKHKDFSLAGGYRHIVVRPKDVSWRLHRYDDPTSPVVLSDWDVMKGDTLNNTSTDGGHLALEFQLSLPPSCYATMAIRELLKIDTSSNFQSSLNVT</sequence>
<comment type="caution">
    <text evidence="7">The sequence shown here is derived from an EMBL/GenBank/DDBJ whole genome shotgun (WGS) entry which is preliminary data.</text>
</comment>
<feature type="domain" description="TRUD" evidence="6">
    <location>
        <begin position="387"/>
        <end position="619"/>
    </location>
</feature>
<feature type="compositionally biased region" description="Basic and acidic residues" evidence="5">
    <location>
        <begin position="60"/>
        <end position="74"/>
    </location>
</feature>
<dbReference type="PROSITE" id="PS50984">
    <property type="entry name" value="TRUD"/>
    <property type="match status" value="1"/>
</dbReference>
<evidence type="ECO:0000256" key="5">
    <source>
        <dbReference type="SAM" id="MobiDB-lite"/>
    </source>
</evidence>
<organism evidence="7 8">
    <name type="scientific">Dreissena polymorpha</name>
    <name type="common">Zebra mussel</name>
    <name type="synonym">Mytilus polymorpha</name>
    <dbReference type="NCBI Taxonomy" id="45954"/>
    <lineage>
        <taxon>Eukaryota</taxon>
        <taxon>Metazoa</taxon>
        <taxon>Spiralia</taxon>
        <taxon>Lophotrochozoa</taxon>
        <taxon>Mollusca</taxon>
        <taxon>Bivalvia</taxon>
        <taxon>Autobranchia</taxon>
        <taxon>Heteroconchia</taxon>
        <taxon>Euheterodonta</taxon>
        <taxon>Imparidentia</taxon>
        <taxon>Neoheterodontei</taxon>
        <taxon>Myida</taxon>
        <taxon>Dreissenoidea</taxon>
        <taxon>Dreissenidae</taxon>
        <taxon>Dreissena</taxon>
    </lineage>
</organism>
<reference evidence="7" key="2">
    <citation type="submission" date="2020-11" db="EMBL/GenBank/DDBJ databases">
        <authorList>
            <person name="McCartney M.A."/>
            <person name="Auch B."/>
            <person name="Kono T."/>
            <person name="Mallez S."/>
            <person name="Becker A."/>
            <person name="Gohl D.M."/>
            <person name="Silverstein K.A.T."/>
            <person name="Koren S."/>
            <person name="Bechman K.B."/>
            <person name="Herman A."/>
            <person name="Abrahante J.E."/>
            <person name="Garbe J."/>
        </authorList>
    </citation>
    <scope>NUCLEOTIDE SEQUENCE</scope>
    <source>
        <strain evidence="7">Duluth1</strain>
        <tissue evidence="7">Whole animal</tissue>
    </source>
</reference>
<evidence type="ECO:0000256" key="2">
    <source>
        <dbReference type="ARBA" id="ARBA00022694"/>
    </source>
</evidence>